<proteinExistence type="predicted"/>
<reference evidence="1" key="1">
    <citation type="submission" date="2018-05" db="EMBL/GenBank/DDBJ databases">
        <authorList>
            <person name="Lanie J.A."/>
            <person name="Ng W.-L."/>
            <person name="Kazmierczak K.M."/>
            <person name="Andrzejewski T.M."/>
            <person name="Davidsen T.M."/>
            <person name="Wayne K.J."/>
            <person name="Tettelin H."/>
            <person name="Glass J.I."/>
            <person name="Rusch D."/>
            <person name="Podicherti R."/>
            <person name="Tsui H.-C.T."/>
            <person name="Winkler M.E."/>
        </authorList>
    </citation>
    <scope>NUCLEOTIDE SEQUENCE</scope>
</reference>
<name>A0A382SI93_9ZZZZ</name>
<sequence length="40" mass="4653">MRILLFKEQVTADLVRGLSHRAHCHHEDGKNIIPQVQKFS</sequence>
<dbReference type="EMBL" id="UINC01128877">
    <property type="protein sequence ID" value="SVD08898.1"/>
    <property type="molecule type" value="Genomic_DNA"/>
</dbReference>
<evidence type="ECO:0000313" key="1">
    <source>
        <dbReference type="EMBL" id="SVD08898.1"/>
    </source>
</evidence>
<organism evidence="1">
    <name type="scientific">marine metagenome</name>
    <dbReference type="NCBI Taxonomy" id="408172"/>
    <lineage>
        <taxon>unclassified sequences</taxon>
        <taxon>metagenomes</taxon>
        <taxon>ecological metagenomes</taxon>
    </lineage>
</organism>
<dbReference type="AlphaFoldDB" id="A0A382SI93"/>
<accession>A0A382SI93</accession>
<protein>
    <submittedName>
        <fullName evidence="1">Uncharacterized protein</fullName>
    </submittedName>
</protein>
<gene>
    <name evidence="1" type="ORF">METZ01_LOCUS361752</name>
</gene>